<keyword evidence="4" id="KW-0413">Isomerase</keyword>
<gene>
    <name evidence="4" type="ORF">EJ03DRAFT_300032</name>
</gene>
<dbReference type="AlphaFoldDB" id="A0A6G1KZT1"/>
<dbReference type="OrthoDB" id="2831072at2759"/>
<evidence type="ECO:0000256" key="2">
    <source>
        <dbReference type="ARBA" id="ARBA00022801"/>
    </source>
</evidence>
<comment type="similarity">
    <text evidence="1">Belongs to the thioesterase PaaI family.</text>
</comment>
<reference evidence="4" key="1">
    <citation type="journal article" date="2020" name="Stud. Mycol.">
        <title>101 Dothideomycetes genomes: a test case for predicting lifestyles and emergence of pathogens.</title>
        <authorList>
            <person name="Haridas S."/>
            <person name="Albert R."/>
            <person name="Binder M."/>
            <person name="Bloem J."/>
            <person name="Labutti K."/>
            <person name="Salamov A."/>
            <person name="Andreopoulos B."/>
            <person name="Baker S."/>
            <person name="Barry K."/>
            <person name="Bills G."/>
            <person name="Bluhm B."/>
            <person name="Cannon C."/>
            <person name="Castanera R."/>
            <person name="Culley D."/>
            <person name="Daum C."/>
            <person name="Ezra D."/>
            <person name="Gonzalez J."/>
            <person name="Henrissat B."/>
            <person name="Kuo A."/>
            <person name="Liang C."/>
            <person name="Lipzen A."/>
            <person name="Lutzoni F."/>
            <person name="Magnuson J."/>
            <person name="Mondo S."/>
            <person name="Nolan M."/>
            <person name="Ohm R."/>
            <person name="Pangilinan J."/>
            <person name="Park H.-J."/>
            <person name="Ramirez L."/>
            <person name="Alfaro M."/>
            <person name="Sun H."/>
            <person name="Tritt A."/>
            <person name="Yoshinaga Y."/>
            <person name="Zwiers L.-H."/>
            <person name="Turgeon B."/>
            <person name="Goodwin S."/>
            <person name="Spatafora J."/>
            <person name="Crous P."/>
            <person name="Grigoriev I."/>
        </authorList>
    </citation>
    <scope>NUCLEOTIDE SEQUENCE</scope>
    <source>
        <strain evidence="4">CBS 116005</strain>
    </source>
</reference>
<evidence type="ECO:0000313" key="5">
    <source>
        <dbReference type="Proteomes" id="UP000799436"/>
    </source>
</evidence>
<dbReference type="SUPFAM" id="SSF54637">
    <property type="entry name" value="Thioesterase/thiol ester dehydrase-isomerase"/>
    <property type="match status" value="1"/>
</dbReference>
<dbReference type="InterPro" id="IPR039298">
    <property type="entry name" value="ACOT13"/>
</dbReference>
<dbReference type="InterPro" id="IPR029069">
    <property type="entry name" value="HotDog_dom_sf"/>
</dbReference>
<evidence type="ECO:0000256" key="1">
    <source>
        <dbReference type="ARBA" id="ARBA00008324"/>
    </source>
</evidence>
<organism evidence="4 5">
    <name type="scientific">Teratosphaeria nubilosa</name>
    <dbReference type="NCBI Taxonomy" id="161662"/>
    <lineage>
        <taxon>Eukaryota</taxon>
        <taxon>Fungi</taxon>
        <taxon>Dikarya</taxon>
        <taxon>Ascomycota</taxon>
        <taxon>Pezizomycotina</taxon>
        <taxon>Dothideomycetes</taxon>
        <taxon>Dothideomycetidae</taxon>
        <taxon>Mycosphaerellales</taxon>
        <taxon>Teratosphaeriaceae</taxon>
        <taxon>Teratosphaeria</taxon>
    </lineage>
</organism>
<accession>A0A6G1KZT1</accession>
<dbReference type="GO" id="GO:0016853">
    <property type="term" value="F:isomerase activity"/>
    <property type="evidence" value="ECO:0007669"/>
    <property type="project" value="UniProtKB-KW"/>
</dbReference>
<dbReference type="Pfam" id="PF03061">
    <property type="entry name" value="4HBT"/>
    <property type="match status" value="1"/>
</dbReference>
<dbReference type="CDD" id="cd03443">
    <property type="entry name" value="PaaI_thioesterase"/>
    <property type="match status" value="1"/>
</dbReference>
<dbReference type="InterPro" id="IPR006683">
    <property type="entry name" value="Thioestr_dom"/>
</dbReference>
<proteinExistence type="inferred from homology"/>
<evidence type="ECO:0000259" key="3">
    <source>
        <dbReference type="Pfam" id="PF03061"/>
    </source>
</evidence>
<dbReference type="PANTHER" id="PTHR21660:SF1">
    <property type="entry name" value="ACYL-COENZYME A THIOESTERASE 13"/>
    <property type="match status" value="1"/>
</dbReference>
<dbReference type="GO" id="GO:0047617">
    <property type="term" value="F:fatty acyl-CoA hydrolase activity"/>
    <property type="evidence" value="ECO:0007669"/>
    <property type="project" value="InterPro"/>
</dbReference>
<name>A0A6G1KZT1_9PEZI</name>
<dbReference type="Gene3D" id="3.10.129.10">
    <property type="entry name" value="Hotdog Thioesterase"/>
    <property type="match status" value="1"/>
</dbReference>
<evidence type="ECO:0000313" key="4">
    <source>
        <dbReference type="EMBL" id="KAF2765494.1"/>
    </source>
</evidence>
<dbReference type="Proteomes" id="UP000799436">
    <property type="component" value="Unassembled WGS sequence"/>
</dbReference>
<sequence>MADMERLRSTLVQTMKKLYENSPQNFTRKWSESLELLKAERMSPSTSKTVWRFQVQPEYLNPAGNMQGGAHAAFHDVLTSWTFFFFARPGFWRTHVTRVLTVTYYRPAMPGDWIRAECEVVGAGKRMGTVNGKFIREKDGAIISTCAHEKYNTDADSKM</sequence>
<protein>
    <submittedName>
        <fullName evidence="4">Thioesterase/thiol ester dehydrase-isomerase</fullName>
    </submittedName>
</protein>
<dbReference type="EMBL" id="ML995890">
    <property type="protein sequence ID" value="KAF2765494.1"/>
    <property type="molecule type" value="Genomic_DNA"/>
</dbReference>
<dbReference type="PANTHER" id="PTHR21660">
    <property type="entry name" value="THIOESTERASE SUPERFAMILY MEMBER-RELATED"/>
    <property type="match status" value="1"/>
</dbReference>
<keyword evidence="2" id="KW-0378">Hydrolase</keyword>
<keyword evidence="5" id="KW-1185">Reference proteome</keyword>
<feature type="domain" description="Thioesterase" evidence="3">
    <location>
        <begin position="64"/>
        <end position="140"/>
    </location>
</feature>